<protein>
    <submittedName>
        <fullName evidence="3">Uncharacterized protein</fullName>
    </submittedName>
</protein>
<dbReference type="Proteomes" id="UP000199300">
    <property type="component" value="Unassembled WGS sequence"/>
</dbReference>
<reference evidence="3 4" key="1">
    <citation type="submission" date="2016-10" db="EMBL/GenBank/DDBJ databases">
        <authorList>
            <person name="de Groot N.N."/>
        </authorList>
    </citation>
    <scope>NUCLEOTIDE SEQUENCE [LARGE SCALE GENOMIC DNA]</scope>
    <source>
        <strain evidence="3 4">CGMCC 1.10434</strain>
    </source>
</reference>
<keyword evidence="1" id="KW-0175">Coiled coil</keyword>
<dbReference type="RefSeq" id="WP_091495252.1">
    <property type="nucleotide sequence ID" value="NZ_FODJ01000002.1"/>
</dbReference>
<dbReference type="AlphaFoldDB" id="A0A1H8JZG2"/>
<evidence type="ECO:0000313" key="3">
    <source>
        <dbReference type="EMBL" id="SEN86093.1"/>
    </source>
</evidence>
<organism evidence="3 4">
    <name type="scientific">Amphibacillus marinus</name>
    <dbReference type="NCBI Taxonomy" id="872970"/>
    <lineage>
        <taxon>Bacteria</taxon>
        <taxon>Bacillati</taxon>
        <taxon>Bacillota</taxon>
        <taxon>Bacilli</taxon>
        <taxon>Bacillales</taxon>
        <taxon>Bacillaceae</taxon>
        <taxon>Amphibacillus</taxon>
    </lineage>
</organism>
<name>A0A1H8JZG2_9BACI</name>
<feature type="compositionally biased region" description="Basic and acidic residues" evidence="2">
    <location>
        <begin position="248"/>
        <end position="286"/>
    </location>
</feature>
<accession>A0A1H8JZG2</accession>
<evidence type="ECO:0000256" key="1">
    <source>
        <dbReference type="SAM" id="Coils"/>
    </source>
</evidence>
<dbReference type="OrthoDB" id="2974102at2"/>
<gene>
    <name evidence="3" type="ORF">SAMN04488134_102117</name>
</gene>
<evidence type="ECO:0000256" key="2">
    <source>
        <dbReference type="SAM" id="MobiDB-lite"/>
    </source>
</evidence>
<keyword evidence="4" id="KW-1185">Reference proteome</keyword>
<evidence type="ECO:0000313" key="4">
    <source>
        <dbReference type="Proteomes" id="UP000199300"/>
    </source>
</evidence>
<feature type="coiled-coil region" evidence="1">
    <location>
        <begin position="38"/>
        <end position="72"/>
    </location>
</feature>
<proteinExistence type="predicted"/>
<sequence>MINPNQDWRMQQQRYERIIKSYQLNDLSDAYSSLQESYQSVVRQLNKYMDKQKQLEDTLAMKEVELNTLKQQRSDLANPIDTLVEEQLSNLFIYHIETFEQLLELFVNSQQHTLKEVDTTMSDDVQPDQAKQLGQGKVREAEQVTLNEEPKRFNFNDLKSYQSAYIVPDRKETQSNSLRSPQIYLDKKKVLMKLKEKQLQRLLDEAEALHQLTKRKEQVTNEEGTESTQKEEHPSELTSTTEEAIPVETKEELTTIKKDEIPTTANEEKIPAIKEEAAPATNEEKLPTVTQGELTGFQKAIAQLKKLFSPNG</sequence>
<feature type="region of interest" description="Disordered" evidence="2">
    <location>
        <begin position="213"/>
        <end position="286"/>
    </location>
</feature>
<dbReference type="EMBL" id="FODJ01000002">
    <property type="protein sequence ID" value="SEN86093.1"/>
    <property type="molecule type" value="Genomic_DNA"/>
</dbReference>